<dbReference type="GO" id="GO:0003723">
    <property type="term" value="F:RNA binding"/>
    <property type="evidence" value="ECO:0007669"/>
    <property type="project" value="UniProtKB-KW"/>
</dbReference>
<evidence type="ECO:0000256" key="2">
    <source>
        <dbReference type="ARBA" id="ARBA00006850"/>
    </source>
</evidence>
<keyword evidence="3" id="KW-0507">mRNA processing</keyword>
<dbReference type="InterPro" id="IPR001163">
    <property type="entry name" value="Sm_dom_euk/arc"/>
</dbReference>
<dbReference type="GO" id="GO:0000398">
    <property type="term" value="P:mRNA splicing, via spliceosome"/>
    <property type="evidence" value="ECO:0007669"/>
    <property type="project" value="InterPro"/>
</dbReference>
<evidence type="ECO:0000313" key="11">
    <source>
        <dbReference type="Proteomes" id="UP000035642"/>
    </source>
</evidence>
<evidence type="ECO:0000256" key="7">
    <source>
        <dbReference type="ARBA" id="ARBA00023242"/>
    </source>
</evidence>
<organism evidence="11 12">
    <name type="scientific">Angiostrongylus cantonensis</name>
    <name type="common">Rat lungworm</name>
    <dbReference type="NCBI Taxonomy" id="6313"/>
    <lineage>
        <taxon>Eukaryota</taxon>
        <taxon>Metazoa</taxon>
        <taxon>Ecdysozoa</taxon>
        <taxon>Nematoda</taxon>
        <taxon>Chromadorea</taxon>
        <taxon>Rhabditida</taxon>
        <taxon>Rhabditina</taxon>
        <taxon>Rhabditomorpha</taxon>
        <taxon>Strongyloidea</taxon>
        <taxon>Metastrongylidae</taxon>
        <taxon>Angiostrongylus</taxon>
    </lineage>
</organism>
<evidence type="ECO:0000256" key="9">
    <source>
        <dbReference type="ARBA" id="ARBA00030143"/>
    </source>
</evidence>
<dbReference type="PANTHER" id="PTHR11193">
    <property type="entry name" value="SMALL NUCLEAR RIBONUCLEOPROTEIN E"/>
    <property type="match status" value="1"/>
</dbReference>
<dbReference type="AlphaFoldDB" id="A0A158PCC7"/>
<dbReference type="SUPFAM" id="SSF50182">
    <property type="entry name" value="Sm-like ribonucleoproteins"/>
    <property type="match status" value="1"/>
</dbReference>
<name>A0A158PCC7_ANGCA</name>
<sequence length="123" mass="14104">MISARKASDAQITLDKKKPNDKICPKIWRNSHFRTFSSFLAKILMDEAVPSYEETIDVDCNLFLRMLTGEHPQALGYIVGFDEYMNVVLDEAEELNMRTQSRNKLGRILLRGDNITMIHAVTV</sequence>
<evidence type="ECO:0000256" key="8">
    <source>
        <dbReference type="ARBA" id="ARBA00023274"/>
    </source>
</evidence>
<keyword evidence="11" id="KW-1185">Reference proteome</keyword>
<reference evidence="11" key="1">
    <citation type="submission" date="2012-09" db="EMBL/GenBank/DDBJ databases">
        <authorList>
            <person name="Martin A.A."/>
        </authorList>
    </citation>
    <scope>NUCLEOTIDE SEQUENCE</scope>
</reference>
<reference evidence="12" key="2">
    <citation type="submission" date="2016-04" db="UniProtKB">
        <authorList>
            <consortium name="WormBaseParasite"/>
        </authorList>
    </citation>
    <scope>IDENTIFICATION</scope>
</reference>
<comment type="similarity">
    <text evidence="2">Belongs to the snRNP Sm proteins family.</text>
</comment>
<dbReference type="STRING" id="6313.A0A158PCC7"/>
<evidence type="ECO:0000313" key="12">
    <source>
        <dbReference type="WBParaSite" id="ACAC_0001230601-mRNA-1"/>
    </source>
</evidence>
<dbReference type="Pfam" id="PF01423">
    <property type="entry name" value="LSM"/>
    <property type="match status" value="1"/>
</dbReference>
<dbReference type="SMART" id="SM00651">
    <property type="entry name" value="Sm"/>
    <property type="match status" value="1"/>
</dbReference>
<keyword evidence="8" id="KW-0687">Ribonucleoprotein</keyword>
<evidence type="ECO:0000259" key="10">
    <source>
        <dbReference type="SMART" id="SM00651"/>
    </source>
</evidence>
<keyword evidence="4" id="KW-0747">Spliceosome</keyword>
<dbReference type="Gene3D" id="2.30.30.100">
    <property type="match status" value="1"/>
</dbReference>
<accession>A0A158PCC7</accession>
<protein>
    <recommendedName>
        <fullName evidence="9">Sm protein E</fullName>
    </recommendedName>
</protein>
<dbReference type="InterPro" id="IPR010920">
    <property type="entry name" value="LSM_dom_sf"/>
</dbReference>
<keyword evidence="7" id="KW-0539">Nucleus</keyword>
<comment type="subcellular location">
    <subcellularLocation>
        <location evidence="1">Nucleus</location>
    </subcellularLocation>
</comment>
<dbReference type="Proteomes" id="UP000035642">
    <property type="component" value="Unassembled WGS sequence"/>
</dbReference>
<dbReference type="WBParaSite" id="ACAC_0001230601-mRNA-1">
    <property type="protein sequence ID" value="ACAC_0001230601-mRNA-1"/>
    <property type="gene ID" value="ACAC_0001230601"/>
</dbReference>
<evidence type="ECO:0000256" key="3">
    <source>
        <dbReference type="ARBA" id="ARBA00022664"/>
    </source>
</evidence>
<dbReference type="GO" id="GO:0005681">
    <property type="term" value="C:spliceosomal complex"/>
    <property type="evidence" value="ECO:0007669"/>
    <property type="project" value="UniProtKB-KW"/>
</dbReference>
<keyword evidence="6" id="KW-0508">mRNA splicing</keyword>
<dbReference type="InterPro" id="IPR027078">
    <property type="entry name" value="snRNP-E"/>
</dbReference>
<keyword evidence="5" id="KW-0694">RNA-binding</keyword>
<evidence type="ECO:0000256" key="6">
    <source>
        <dbReference type="ARBA" id="ARBA00023187"/>
    </source>
</evidence>
<evidence type="ECO:0000256" key="4">
    <source>
        <dbReference type="ARBA" id="ARBA00022728"/>
    </source>
</evidence>
<feature type="domain" description="Sm" evidence="10">
    <location>
        <begin position="50"/>
        <end position="120"/>
    </location>
</feature>
<evidence type="ECO:0000256" key="1">
    <source>
        <dbReference type="ARBA" id="ARBA00004123"/>
    </source>
</evidence>
<evidence type="ECO:0000256" key="5">
    <source>
        <dbReference type="ARBA" id="ARBA00022884"/>
    </source>
</evidence>
<proteinExistence type="inferred from homology"/>